<gene>
    <name evidence="3" type="ORF">WMO26_07495</name>
</gene>
<evidence type="ECO:0000313" key="4">
    <source>
        <dbReference type="Proteomes" id="UP001489509"/>
    </source>
</evidence>
<feature type="compositionally biased region" description="Polar residues" evidence="1">
    <location>
        <begin position="36"/>
        <end position="53"/>
    </location>
</feature>
<evidence type="ECO:0000256" key="2">
    <source>
        <dbReference type="SAM" id="SignalP"/>
    </source>
</evidence>
<proteinExistence type="predicted"/>
<dbReference type="PROSITE" id="PS51257">
    <property type="entry name" value="PROKAR_LIPOPROTEIN"/>
    <property type="match status" value="1"/>
</dbReference>
<keyword evidence="2" id="KW-0732">Signal</keyword>
<feature type="region of interest" description="Disordered" evidence="1">
    <location>
        <begin position="29"/>
        <end position="66"/>
    </location>
</feature>
<accession>A0ABV1E024</accession>
<dbReference type="Proteomes" id="UP001489509">
    <property type="component" value="Unassembled WGS sequence"/>
</dbReference>
<feature type="chain" id="PRO_5046121224" description="Lipoprotein" evidence="2">
    <location>
        <begin position="20"/>
        <end position="234"/>
    </location>
</feature>
<feature type="signal peptide" evidence="2">
    <location>
        <begin position="1"/>
        <end position="19"/>
    </location>
</feature>
<evidence type="ECO:0008006" key="5">
    <source>
        <dbReference type="Google" id="ProtNLM"/>
    </source>
</evidence>
<protein>
    <recommendedName>
        <fullName evidence="5">Lipoprotein</fullName>
    </recommendedName>
</protein>
<evidence type="ECO:0000313" key="3">
    <source>
        <dbReference type="EMBL" id="MEQ2440667.1"/>
    </source>
</evidence>
<dbReference type="RefSeq" id="WP_349219361.1">
    <property type="nucleotide sequence ID" value="NZ_JBBMFD010000010.1"/>
</dbReference>
<keyword evidence="4" id="KW-1185">Reference proteome</keyword>
<sequence>MKGFSKAIALLLCVILVLAGLSACSKPEPGVFSGPSEESSLPGTSALTVSNTGAGEEVPSPPTTETAGALMEQDQDLLDDIQSFVNSTYIAGSSFENDTLPDSRMALSAMFLCRDLKELSYTEDGLVSIDAVYFDKAVLDYFGQPIRDASTLTDFMPTYQDGKYYWYPTGMDSFYQFTAERAYDLSGGYIRVEGKAQQMKMGESEPADEMECVVIVLQKPESPYGYNMIAEKCK</sequence>
<comment type="caution">
    <text evidence="3">The sequence shown here is derived from an EMBL/GenBank/DDBJ whole genome shotgun (WGS) entry which is preliminary data.</text>
</comment>
<name>A0ABV1E024_9FIRM</name>
<dbReference type="EMBL" id="JBBMFD010000010">
    <property type="protein sequence ID" value="MEQ2440667.1"/>
    <property type="molecule type" value="Genomic_DNA"/>
</dbReference>
<evidence type="ECO:0000256" key="1">
    <source>
        <dbReference type="SAM" id="MobiDB-lite"/>
    </source>
</evidence>
<reference evidence="3 4" key="1">
    <citation type="submission" date="2024-03" db="EMBL/GenBank/DDBJ databases">
        <title>Human intestinal bacterial collection.</title>
        <authorList>
            <person name="Pauvert C."/>
            <person name="Hitch T.C.A."/>
            <person name="Clavel T."/>
        </authorList>
    </citation>
    <scope>NUCLEOTIDE SEQUENCE [LARGE SCALE GENOMIC DNA]</scope>
    <source>
        <strain evidence="3 4">CLA-JM-H44</strain>
    </source>
</reference>
<organism evidence="3 4">
    <name type="scientific">Solibaculum intestinale</name>
    <dbReference type="NCBI Taxonomy" id="3133165"/>
    <lineage>
        <taxon>Bacteria</taxon>
        <taxon>Bacillati</taxon>
        <taxon>Bacillota</taxon>
        <taxon>Clostridia</taxon>
        <taxon>Eubacteriales</taxon>
        <taxon>Oscillospiraceae</taxon>
        <taxon>Solibaculum</taxon>
    </lineage>
</organism>